<dbReference type="GO" id="GO:0160104">
    <property type="term" value="F:tRNA (guanine(26)-N2)-dimethyltransferase activity"/>
    <property type="evidence" value="ECO:0007669"/>
    <property type="project" value="UniProtKB-UniRule"/>
</dbReference>
<comment type="catalytic activity">
    <reaction evidence="11 13">
        <text>guanosine(26) in tRNA + 2 S-adenosyl-L-methionine = N(2)-dimethylguanosine(26) in tRNA + 2 S-adenosyl-L-homocysteine + 2 H(+)</text>
        <dbReference type="Rhea" id="RHEA:43140"/>
        <dbReference type="Rhea" id="RHEA-COMP:10359"/>
        <dbReference type="Rhea" id="RHEA-COMP:10360"/>
        <dbReference type="ChEBI" id="CHEBI:15378"/>
        <dbReference type="ChEBI" id="CHEBI:57856"/>
        <dbReference type="ChEBI" id="CHEBI:59789"/>
        <dbReference type="ChEBI" id="CHEBI:74269"/>
        <dbReference type="ChEBI" id="CHEBI:74513"/>
        <dbReference type="EC" id="2.1.1.216"/>
    </reaction>
</comment>
<feature type="domain" description="C3H1-type" evidence="15">
    <location>
        <begin position="599"/>
        <end position="626"/>
    </location>
</feature>
<dbReference type="InterPro" id="IPR036855">
    <property type="entry name" value="Znf_CCCH_sf"/>
</dbReference>
<dbReference type="FunFam" id="3.30.56.70:FF:000001">
    <property type="entry name" value="tRNA (guanine(26)-N(2))-dimethyltransferase"/>
    <property type="match status" value="1"/>
</dbReference>
<dbReference type="CDD" id="cd02440">
    <property type="entry name" value="AdoMet_MTases"/>
    <property type="match status" value="1"/>
</dbReference>
<dbReference type="GO" id="GO:0005634">
    <property type="term" value="C:nucleus"/>
    <property type="evidence" value="ECO:0007669"/>
    <property type="project" value="TreeGrafter"/>
</dbReference>
<dbReference type="GO" id="GO:0000049">
    <property type="term" value="F:tRNA binding"/>
    <property type="evidence" value="ECO:0007669"/>
    <property type="project" value="UniProtKB-UniRule"/>
</dbReference>
<dbReference type="SMART" id="SM00356">
    <property type="entry name" value="ZnF_C3H1"/>
    <property type="match status" value="1"/>
</dbReference>
<evidence type="ECO:0000313" key="18">
    <source>
        <dbReference type="RefSeq" id="XP_026131207.1"/>
    </source>
</evidence>
<feature type="region of interest" description="Disordered" evidence="14">
    <location>
        <begin position="115"/>
        <end position="143"/>
    </location>
</feature>
<dbReference type="AlphaFoldDB" id="A0A6P6QCR2"/>
<evidence type="ECO:0000256" key="5">
    <source>
        <dbReference type="ARBA" id="ARBA00022694"/>
    </source>
</evidence>
<accession>A0A6P6QCR2</accession>
<evidence type="ECO:0000313" key="17">
    <source>
        <dbReference type="RefSeq" id="XP_026131206.1"/>
    </source>
</evidence>
<dbReference type="Proteomes" id="UP000515129">
    <property type="component" value="Chromosome 11"/>
</dbReference>
<sequence>MDSKKEAEDSLDTSSAGADSTSTALPEEEKQPSSSTESCQTSSTEAGLLPGETVVREGKAAILFPSANEVFYNPVQEFNRDLTCAVITEYAREQLAQRGVRILIPGEKDRVVVRLSEEKNGREEEDASEQTGNERQMEEEGDKKEFITASVGERCEQGLRVLEGLAASGLRSVRFALELPGLKSITANDYSAKAAALIARNAQHNNVSHILQASQRDASMVMYEARGRKERYDVIDLDPYGSPSPFLDAAVQAVSEGGLLCITCTDMAVMAGNSGETCYSKYGSVSIKSKYCHEMALRIILHSLDQRAAVYQRYIEPLLSVSVDFYIRVFVRVKTGQVVVKNSASKQALLYNCVGCGAFHLQRMGKKMSKGQHMKYSAATGPPVGPSCEHCGQRHQLGGPIWAEPIHDITFVQKVLSAVSGNPTRFKTSKRIEGVLSMVTEELQDIPLYYVLDHLSSTVHCNTPSMLQFRSALLHAGYRVSLSHACKNAVKTDAPAEVLWDIIRCWEKTNPVKRERLSETSPAHHILSKEPTLQACFEIREDANPQSRKRHLTRFQENPQANWGPKARAKAGGRISSELEDKRKQFQGKRKKPITDSSQLKTFPCKKFRKGTCTYGDKCCYSHELEKETEEKMD</sequence>
<reference evidence="17 18" key="1">
    <citation type="submission" date="2025-04" db="UniProtKB">
        <authorList>
            <consortium name="RefSeq"/>
        </authorList>
    </citation>
    <scope>IDENTIFICATION</scope>
    <source>
        <strain evidence="17 18">Wakin</strain>
        <tissue evidence="17 18">Muscle</tissue>
    </source>
</reference>
<dbReference type="CTD" id="55621"/>
<evidence type="ECO:0000256" key="13">
    <source>
        <dbReference type="PROSITE-ProRule" id="PRU00958"/>
    </source>
</evidence>
<evidence type="ECO:0000313" key="16">
    <source>
        <dbReference type="Proteomes" id="UP000515129"/>
    </source>
</evidence>
<feature type="compositionally biased region" description="Low complexity" evidence="14">
    <location>
        <begin position="12"/>
        <end position="25"/>
    </location>
</feature>
<dbReference type="GeneTree" id="ENSGT00530000063646"/>
<evidence type="ECO:0000256" key="3">
    <source>
        <dbReference type="ARBA" id="ARBA00022679"/>
    </source>
</evidence>
<dbReference type="PROSITE" id="PS51626">
    <property type="entry name" value="SAM_MT_TRM1"/>
    <property type="match status" value="1"/>
</dbReference>
<dbReference type="PANTHER" id="PTHR10631:SF3">
    <property type="entry name" value="TRNA (GUANINE(26)-N(2))-DIMETHYLTRANSFERASE"/>
    <property type="match status" value="1"/>
</dbReference>
<dbReference type="PROSITE" id="PS50103">
    <property type="entry name" value="ZF_C3H1"/>
    <property type="match status" value="1"/>
</dbReference>
<evidence type="ECO:0000256" key="8">
    <source>
        <dbReference type="ARBA" id="ARBA00022833"/>
    </source>
</evidence>
<dbReference type="Gene3D" id="3.40.50.150">
    <property type="entry name" value="Vaccinia Virus protein VP39"/>
    <property type="match status" value="1"/>
</dbReference>
<name>A0A6P6QCR2_CARAU</name>
<organism evidence="16 17">
    <name type="scientific">Carassius auratus</name>
    <name type="common">Goldfish</name>
    <dbReference type="NCBI Taxonomy" id="7957"/>
    <lineage>
        <taxon>Eukaryota</taxon>
        <taxon>Metazoa</taxon>
        <taxon>Chordata</taxon>
        <taxon>Craniata</taxon>
        <taxon>Vertebrata</taxon>
        <taxon>Euteleostomi</taxon>
        <taxon>Actinopterygii</taxon>
        <taxon>Neopterygii</taxon>
        <taxon>Teleostei</taxon>
        <taxon>Ostariophysi</taxon>
        <taxon>Cypriniformes</taxon>
        <taxon>Cyprinidae</taxon>
        <taxon>Cyprininae</taxon>
        <taxon>Carassius</taxon>
    </lineage>
</organism>
<feature type="region of interest" description="Disordered" evidence="14">
    <location>
        <begin position="561"/>
        <end position="595"/>
    </location>
</feature>
<evidence type="ECO:0000259" key="15">
    <source>
        <dbReference type="PROSITE" id="PS50103"/>
    </source>
</evidence>
<keyword evidence="8 12" id="KW-0862">Zinc</keyword>
<evidence type="ECO:0000256" key="10">
    <source>
        <dbReference type="ARBA" id="ARBA00039099"/>
    </source>
</evidence>
<keyword evidence="16" id="KW-1185">Reference proteome</keyword>
<evidence type="ECO:0000256" key="11">
    <source>
        <dbReference type="ARBA" id="ARBA00051897"/>
    </source>
</evidence>
<keyword evidence="5 13" id="KW-0819">tRNA processing</keyword>
<proteinExistence type="inferred from homology"/>
<dbReference type="InterPro" id="IPR029063">
    <property type="entry name" value="SAM-dependent_MTases_sf"/>
</dbReference>
<dbReference type="KEGG" id="caua:113111045"/>
<dbReference type="PANTHER" id="PTHR10631">
    <property type="entry name" value="N 2 ,N 2 -DIMETHYLGUANOSINE TRNA METHYLTRANSFERASE"/>
    <property type="match status" value="1"/>
</dbReference>
<evidence type="ECO:0000256" key="14">
    <source>
        <dbReference type="SAM" id="MobiDB-lite"/>
    </source>
</evidence>
<dbReference type="RefSeq" id="XP_026131206.1">
    <property type="nucleotide sequence ID" value="XM_026275421.1"/>
</dbReference>
<dbReference type="RefSeq" id="XP_026131207.1">
    <property type="nucleotide sequence ID" value="XM_026275422.1"/>
</dbReference>
<keyword evidence="7 12" id="KW-0863">Zinc-finger</keyword>
<keyword evidence="2 13" id="KW-0489">Methyltransferase</keyword>
<evidence type="ECO:0000256" key="6">
    <source>
        <dbReference type="ARBA" id="ARBA00022723"/>
    </source>
</evidence>
<evidence type="ECO:0000256" key="7">
    <source>
        <dbReference type="ARBA" id="ARBA00022771"/>
    </source>
</evidence>
<dbReference type="GO" id="GO:0002940">
    <property type="term" value="P:tRNA N2-guanine methylation"/>
    <property type="evidence" value="ECO:0007669"/>
    <property type="project" value="TreeGrafter"/>
</dbReference>
<protein>
    <recommendedName>
        <fullName evidence="10 13">tRNA (guanine(26)-N(2))-dimethyltransferase</fullName>
        <ecNumber evidence="10 13">2.1.1.216</ecNumber>
    </recommendedName>
</protein>
<dbReference type="Gene3D" id="4.10.1000.10">
    <property type="entry name" value="Zinc finger, CCCH-type"/>
    <property type="match status" value="1"/>
</dbReference>
<evidence type="ECO:0000256" key="4">
    <source>
        <dbReference type="ARBA" id="ARBA00022691"/>
    </source>
</evidence>
<dbReference type="Pfam" id="PF02005">
    <property type="entry name" value="TRM"/>
    <property type="match status" value="1"/>
</dbReference>
<evidence type="ECO:0000256" key="12">
    <source>
        <dbReference type="PROSITE-ProRule" id="PRU00723"/>
    </source>
</evidence>
<dbReference type="SUPFAM" id="SSF53335">
    <property type="entry name" value="S-adenosyl-L-methionine-dependent methyltransferases"/>
    <property type="match status" value="1"/>
</dbReference>
<feature type="region of interest" description="Disordered" evidence="14">
    <location>
        <begin position="1"/>
        <end position="51"/>
    </location>
</feature>
<keyword evidence="3 13" id="KW-0808">Transferase</keyword>
<evidence type="ECO:0000256" key="1">
    <source>
        <dbReference type="ARBA" id="ARBA00022555"/>
    </source>
</evidence>
<dbReference type="SUPFAM" id="SSF90229">
    <property type="entry name" value="CCCH zinc finger"/>
    <property type="match status" value="1"/>
</dbReference>
<dbReference type="InterPro" id="IPR000571">
    <property type="entry name" value="Znf_CCCH"/>
</dbReference>
<dbReference type="Pfam" id="PF00642">
    <property type="entry name" value="zf-CCCH"/>
    <property type="match status" value="1"/>
</dbReference>
<evidence type="ECO:0000256" key="2">
    <source>
        <dbReference type="ARBA" id="ARBA00022603"/>
    </source>
</evidence>
<dbReference type="InterPro" id="IPR002905">
    <property type="entry name" value="Trm1"/>
</dbReference>
<comment type="similarity">
    <text evidence="13">Belongs to the class I-like SAM-binding methyltransferase superfamily. Trm1 family.</text>
</comment>
<evidence type="ECO:0000256" key="9">
    <source>
        <dbReference type="ARBA" id="ARBA00022884"/>
    </source>
</evidence>
<feature type="compositionally biased region" description="Low complexity" evidence="14">
    <location>
        <begin position="33"/>
        <end position="45"/>
    </location>
</feature>
<dbReference type="EC" id="2.1.1.216" evidence="10 13"/>
<keyword evidence="9 13" id="KW-0694">RNA-binding</keyword>
<dbReference type="GO" id="GO:0008270">
    <property type="term" value="F:zinc ion binding"/>
    <property type="evidence" value="ECO:0007669"/>
    <property type="project" value="UniProtKB-KW"/>
</dbReference>
<dbReference type="InterPro" id="IPR042296">
    <property type="entry name" value="tRNA_met_Trm1_C"/>
</dbReference>
<feature type="zinc finger region" description="C3H1-type" evidence="12">
    <location>
        <begin position="599"/>
        <end position="626"/>
    </location>
</feature>
<keyword evidence="6 12" id="KW-0479">Metal-binding</keyword>
<dbReference type="OrthoDB" id="6349953at2759"/>
<gene>
    <name evidence="17 18" type="primary">LOC113111045</name>
</gene>
<dbReference type="Gene3D" id="3.30.56.70">
    <property type="entry name" value="N2,N2-dimethylguanosine tRNA methyltransferase, C-terminal domain"/>
    <property type="match status" value="1"/>
</dbReference>
<keyword evidence="1 13" id="KW-0820">tRNA-binding</keyword>
<keyword evidence="4 13" id="KW-0949">S-adenosyl-L-methionine</keyword>
<dbReference type="NCBIfam" id="TIGR00308">
    <property type="entry name" value="TRM1"/>
    <property type="match status" value="1"/>
</dbReference>